<dbReference type="Gene3D" id="3.40.50.620">
    <property type="entry name" value="HUPs"/>
    <property type="match status" value="1"/>
</dbReference>
<evidence type="ECO:0000259" key="16">
    <source>
        <dbReference type="SMART" id="SM00904"/>
    </source>
</evidence>
<dbReference type="AlphaFoldDB" id="A0A9W6CUE7"/>
<dbReference type="Pfam" id="PF01687">
    <property type="entry name" value="Flavokinase"/>
    <property type="match status" value="1"/>
</dbReference>
<dbReference type="RefSeq" id="WP_281881893.1">
    <property type="nucleotide sequence ID" value="NZ_BSDP01000001.1"/>
</dbReference>
<evidence type="ECO:0000256" key="12">
    <source>
        <dbReference type="ARBA" id="ARBA00023268"/>
    </source>
</evidence>
<evidence type="ECO:0000256" key="1">
    <source>
        <dbReference type="ARBA" id="ARBA00002121"/>
    </source>
</evidence>
<dbReference type="GO" id="GO:0006747">
    <property type="term" value="P:FAD biosynthetic process"/>
    <property type="evidence" value="ECO:0007669"/>
    <property type="project" value="UniProtKB-UniRule"/>
</dbReference>
<dbReference type="EC" id="2.7.7.2" evidence="15"/>
<dbReference type="GO" id="GO:0009398">
    <property type="term" value="P:FMN biosynthetic process"/>
    <property type="evidence" value="ECO:0007669"/>
    <property type="project" value="UniProtKB-UniRule"/>
</dbReference>
<comment type="function">
    <text evidence="1">Catalyzes the phosphorylation of riboflavin to FMN followed by the adenylation of FMN to FAD.</text>
</comment>
<dbReference type="NCBIfam" id="TIGR00083">
    <property type="entry name" value="ribF"/>
    <property type="match status" value="1"/>
</dbReference>
<dbReference type="PANTHER" id="PTHR22749">
    <property type="entry name" value="RIBOFLAVIN KINASE/FMN ADENYLYLTRANSFERASE"/>
    <property type="match status" value="1"/>
</dbReference>
<evidence type="ECO:0000256" key="9">
    <source>
        <dbReference type="ARBA" id="ARBA00022777"/>
    </source>
</evidence>
<keyword evidence="18" id="KW-1185">Reference proteome</keyword>
<dbReference type="FunFam" id="2.40.30.30:FF:000003">
    <property type="entry name" value="Riboflavin biosynthesis protein"/>
    <property type="match status" value="1"/>
</dbReference>
<dbReference type="GO" id="GO:0008531">
    <property type="term" value="F:riboflavin kinase activity"/>
    <property type="evidence" value="ECO:0007669"/>
    <property type="project" value="UniProtKB-UniRule"/>
</dbReference>
<evidence type="ECO:0000313" key="17">
    <source>
        <dbReference type="EMBL" id="GLI25895.1"/>
    </source>
</evidence>
<evidence type="ECO:0000313" key="18">
    <source>
        <dbReference type="Proteomes" id="UP001144396"/>
    </source>
</evidence>
<keyword evidence="6 15" id="KW-0808">Transferase</keyword>
<dbReference type="Gene3D" id="2.40.30.30">
    <property type="entry name" value="Riboflavin kinase-like"/>
    <property type="match status" value="1"/>
</dbReference>
<protein>
    <recommendedName>
        <fullName evidence="15">Riboflavin biosynthesis protein</fullName>
    </recommendedName>
    <domain>
        <recommendedName>
            <fullName evidence="15">Riboflavin kinase</fullName>
            <ecNumber evidence="15">2.7.1.26</ecNumber>
        </recommendedName>
        <alternativeName>
            <fullName evidence="15">Flavokinase</fullName>
        </alternativeName>
    </domain>
    <domain>
        <recommendedName>
            <fullName evidence="15">FMN adenylyltransferase</fullName>
            <ecNumber evidence="15">2.7.7.2</ecNumber>
        </recommendedName>
        <alternativeName>
            <fullName evidence="15">FAD pyrophosphorylase</fullName>
        </alternativeName>
        <alternativeName>
            <fullName evidence="15">FAD synthase</fullName>
        </alternativeName>
    </domain>
</protein>
<gene>
    <name evidence="17" type="ORF">ARHIZOSPH14_01370</name>
</gene>
<comment type="catalytic activity">
    <reaction evidence="13 15">
        <text>riboflavin + ATP = FMN + ADP + H(+)</text>
        <dbReference type="Rhea" id="RHEA:14357"/>
        <dbReference type="ChEBI" id="CHEBI:15378"/>
        <dbReference type="ChEBI" id="CHEBI:30616"/>
        <dbReference type="ChEBI" id="CHEBI:57986"/>
        <dbReference type="ChEBI" id="CHEBI:58210"/>
        <dbReference type="ChEBI" id="CHEBI:456216"/>
        <dbReference type="EC" id="2.7.1.26"/>
    </reaction>
</comment>
<dbReference type="InterPro" id="IPR002606">
    <property type="entry name" value="Riboflavin_kinase_bac"/>
</dbReference>
<dbReference type="Pfam" id="PF06574">
    <property type="entry name" value="FAD_syn"/>
    <property type="match status" value="1"/>
</dbReference>
<evidence type="ECO:0000256" key="13">
    <source>
        <dbReference type="ARBA" id="ARBA00047880"/>
    </source>
</evidence>
<keyword evidence="4 15" id="KW-0285">Flavoprotein</keyword>
<reference evidence="17" key="1">
    <citation type="submission" date="2022-12" db="EMBL/GenBank/DDBJ databases">
        <title>Reference genome sequencing for broad-spectrum identification of bacterial and archaeal isolates by mass spectrometry.</title>
        <authorList>
            <person name="Sekiguchi Y."/>
            <person name="Tourlousse D.M."/>
        </authorList>
    </citation>
    <scope>NUCLEOTIDE SEQUENCE</scope>
    <source>
        <strain evidence="17">14</strain>
    </source>
</reference>
<keyword evidence="7 15" id="KW-0548">Nucleotidyltransferase</keyword>
<dbReference type="PIRSF" id="PIRSF004491">
    <property type="entry name" value="FAD_Synth"/>
    <property type="match status" value="1"/>
</dbReference>
<dbReference type="FunFam" id="3.40.50.620:FF:000021">
    <property type="entry name" value="Riboflavin biosynthesis protein"/>
    <property type="match status" value="1"/>
</dbReference>
<accession>A0A9W6CUE7</accession>
<keyword evidence="12" id="KW-0511">Multifunctional enzyme</keyword>
<keyword evidence="9 15" id="KW-0418">Kinase</keyword>
<name>A0A9W6CUE7_9MICO</name>
<evidence type="ECO:0000256" key="7">
    <source>
        <dbReference type="ARBA" id="ARBA00022695"/>
    </source>
</evidence>
<dbReference type="GO" id="GO:0005524">
    <property type="term" value="F:ATP binding"/>
    <property type="evidence" value="ECO:0007669"/>
    <property type="project" value="UniProtKB-UniRule"/>
</dbReference>
<evidence type="ECO:0000256" key="2">
    <source>
        <dbReference type="ARBA" id="ARBA00004726"/>
    </source>
</evidence>
<evidence type="ECO:0000256" key="8">
    <source>
        <dbReference type="ARBA" id="ARBA00022741"/>
    </source>
</evidence>
<dbReference type="InterPro" id="IPR014729">
    <property type="entry name" value="Rossmann-like_a/b/a_fold"/>
</dbReference>
<evidence type="ECO:0000256" key="15">
    <source>
        <dbReference type="PIRNR" id="PIRNR004491"/>
    </source>
</evidence>
<proteinExistence type="inferred from homology"/>
<dbReference type="Proteomes" id="UP001144396">
    <property type="component" value="Unassembled WGS sequence"/>
</dbReference>
<comment type="similarity">
    <text evidence="15">Belongs to the ribF family.</text>
</comment>
<dbReference type="NCBIfam" id="NF004160">
    <property type="entry name" value="PRK05627.1-3"/>
    <property type="match status" value="1"/>
</dbReference>
<evidence type="ECO:0000256" key="5">
    <source>
        <dbReference type="ARBA" id="ARBA00022643"/>
    </source>
</evidence>
<dbReference type="GO" id="GO:0009231">
    <property type="term" value="P:riboflavin biosynthetic process"/>
    <property type="evidence" value="ECO:0007669"/>
    <property type="project" value="InterPro"/>
</dbReference>
<dbReference type="InterPro" id="IPR015864">
    <property type="entry name" value="FAD_synthase"/>
</dbReference>
<dbReference type="CDD" id="cd02064">
    <property type="entry name" value="FAD_synthetase_N"/>
    <property type="match status" value="1"/>
</dbReference>
<evidence type="ECO:0000256" key="3">
    <source>
        <dbReference type="ARBA" id="ARBA00005201"/>
    </source>
</evidence>
<dbReference type="EMBL" id="BSDP01000001">
    <property type="protein sequence ID" value="GLI25895.1"/>
    <property type="molecule type" value="Genomic_DNA"/>
</dbReference>
<dbReference type="EC" id="2.7.1.26" evidence="15"/>
<dbReference type="SUPFAM" id="SSF82114">
    <property type="entry name" value="Riboflavin kinase-like"/>
    <property type="match status" value="1"/>
</dbReference>
<organism evidence="17 18">
    <name type="scientific">Agromyces rhizosphaerae</name>
    <dbReference type="NCBI Taxonomy" id="88374"/>
    <lineage>
        <taxon>Bacteria</taxon>
        <taxon>Bacillati</taxon>
        <taxon>Actinomycetota</taxon>
        <taxon>Actinomycetes</taxon>
        <taxon>Micrococcales</taxon>
        <taxon>Microbacteriaceae</taxon>
        <taxon>Agromyces</taxon>
    </lineage>
</organism>
<keyword evidence="5 15" id="KW-0288">FMN</keyword>
<evidence type="ECO:0000256" key="6">
    <source>
        <dbReference type="ARBA" id="ARBA00022679"/>
    </source>
</evidence>
<keyword evidence="10 15" id="KW-0274">FAD</keyword>
<comment type="catalytic activity">
    <reaction evidence="14 15">
        <text>FMN + ATP + H(+) = FAD + diphosphate</text>
        <dbReference type="Rhea" id="RHEA:17237"/>
        <dbReference type="ChEBI" id="CHEBI:15378"/>
        <dbReference type="ChEBI" id="CHEBI:30616"/>
        <dbReference type="ChEBI" id="CHEBI:33019"/>
        <dbReference type="ChEBI" id="CHEBI:57692"/>
        <dbReference type="ChEBI" id="CHEBI:58210"/>
        <dbReference type="EC" id="2.7.7.2"/>
    </reaction>
</comment>
<dbReference type="InterPro" id="IPR023465">
    <property type="entry name" value="Riboflavin_kinase_dom_sf"/>
</dbReference>
<evidence type="ECO:0000256" key="10">
    <source>
        <dbReference type="ARBA" id="ARBA00022827"/>
    </source>
</evidence>
<comment type="caution">
    <text evidence="17">The sequence shown here is derived from an EMBL/GenBank/DDBJ whole genome shotgun (WGS) entry which is preliminary data.</text>
</comment>
<sequence>MRVFDGLADVPGDAGPSVVTIGKFDGVHTGHRAVIDELRARAEALGVASAVVTFDRHPLAYLAPEKCPEPLVSVRQKLDLLAGTGVDETLLLHFDARLASIEPEDFVGHVLVDALGAREVLVGADFRYGHRGAGDVASLAEAGERHGFAVRVVGDVVPEADRKVSSTWIRELLDAGDVAAAGGLLGHPPTVRGIVVHGAARGRELGFPTANLAEESEGLIPADGVYAGWLVDGDDRLPAAISVGNNPTFQGVRQQQVEAYVLDRDIDLYDHVVDIEFAERMRGMVAFAGMEPLMAQMRQDVEDVRRTLG</sequence>
<comment type="pathway">
    <text evidence="2 15">Cofactor biosynthesis; FAD biosynthesis; FAD from FMN: step 1/1.</text>
</comment>
<keyword evidence="8 15" id="KW-0547">Nucleotide-binding</keyword>
<dbReference type="SUPFAM" id="SSF52374">
    <property type="entry name" value="Nucleotidylyl transferase"/>
    <property type="match status" value="1"/>
</dbReference>
<feature type="domain" description="Riboflavin kinase" evidence="16">
    <location>
        <begin position="184"/>
        <end position="309"/>
    </location>
</feature>
<evidence type="ECO:0000256" key="14">
    <source>
        <dbReference type="ARBA" id="ARBA00049494"/>
    </source>
</evidence>
<comment type="pathway">
    <text evidence="3 15">Cofactor biosynthesis; FMN biosynthesis; FMN from riboflavin (ATP route): step 1/1.</text>
</comment>
<dbReference type="PANTHER" id="PTHR22749:SF6">
    <property type="entry name" value="RIBOFLAVIN KINASE"/>
    <property type="match status" value="1"/>
</dbReference>
<evidence type="ECO:0000256" key="11">
    <source>
        <dbReference type="ARBA" id="ARBA00022840"/>
    </source>
</evidence>
<dbReference type="SMART" id="SM00904">
    <property type="entry name" value="Flavokinase"/>
    <property type="match status" value="1"/>
</dbReference>
<dbReference type="InterPro" id="IPR015865">
    <property type="entry name" value="Riboflavin_kinase_bac/euk"/>
</dbReference>
<dbReference type="GO" id="GO:0003919">
    <property type="term" value="F:FMN adenylyltransferase activity"/>
    <property type="evidence" value="ECO:0007669"/>
    <property type="project" value="UniProtKB-UniRule"/>
</dbReference>
<dbReference type="InterPro" id="IPR023468">
    <property type="entry name" value="Riboflavin_kinase"/>
</dbReference>
<keyword evidence="11 15" id="KW-0067">ATP-binding</keyword>
<evidence type="ECO:0000256" key="4">
    <source>
        <dbReference type="ARBA" id="ARBA00022630"/>
    </source>
</evidence>